<dbReference type="SUPFAM" id="SSF53697">
    <property type="entry name" value="SIS domain"/>
    <property type="match status" value="1"/>
</dbReference>
<dbReference type="RefSeq" id="WP_277103933.1">
    <property type="nucleotide sequence ID" value="NZ_BAAAJS010000027.1"/>
</dbReference>
<comment type="caution">
    <text evidence="1">The sequence shown here is derived from an EMBL/GenBank/DDBJ whole genome shotgun (WGS) entry which is preliminary data.</text>
</comment>
<evidence type="ECO:0000313" key="1">
    <source>
        <dbReference type="EMBL" id="MDR7354901.1"/>
    </source>
</evidence>
<dbReference type="EMBL" id="JAVDYF010000001">
    <property type="protein sequence ID" value="MDR7354901.1"/>
    <property type="molecule type" value="Genomic_DNA"/>
</dbReference>
<evidence type="ECO:0000313" key="2">
    <source>
        <dbReference type="Proteomes" id="UP001183619"/>
    </source>
</evidence>
<keyword evidence="2" id="KW-1185">Reference proteome</keyword>
<reference evidence="1 2" key="1">
    <citation type="submission" date="2023-07" db="EMBL/GenBank/DDBJ databases">
        <title>Sequencing the genomes of 1000 actinobacteria strains.</title>
        <authorList>
            <person name="Klenk H.-P."/>
        </authorList>
    </citation>
    <scope>NUCLEOTIDE SEQUENCE [LARGE SCALE GENOMIC DNA]</scope>
    <source>
        <strain evidence="1 2">DSM 44508</strain>
    </source>
</reference>
<protein>
    <submittedName>
        <fullName evidence="1">Uncharacterized protein</fullName>
    </submittedName>
</protein>
<gene>
    <name evidence="1" type="ORF">J2S37_001439</name>
</gene>
<sequence>MSGYDPLAVAFYDIAHEGAQLRLIASAIEASVSPEPDAWGVVAKGLADLEGVRPRSLVIVTDGSVAKECAELALSFFQPLACPVVVCEQMPGFVGALDVVVVLSETGHNVLVQKAVSQVASRGIPVVLCAPKESPLQAEAPDDVIVLDALPTHEGSSVMRFVGLVMAVVDLADTPALLVAQKLKDYADAVDEELVQCSPERDEFVNPARELADIPGQIVHVGFVEHGERSAALARLVSRLWSGQGKVCAALNGYELAQARGRNRGAEADIFHDPLLDGPRQLLPLKAIVWCGPNDPECADYSVPLPDPAPVGVVRLAVRAFAATAFFAA</sequence>
<dbReference type="Proteomes" id="UP001183619">
    <property type="component" value="Unassembled WGS sequence"/>
</dbReference>
<organism evidence="1 2">
    <name type="scientific">Corynebacterium felinum</name>
    <dbReference type="NCBI Taxonomy" id="131318"/>
    <lineage>
        <taxon>Bacteria</taxon>
        <taxon>Bacillati</taxon>
        <taxon>Actinomycetota</taxon>
        <taxon>Actinomycetes</taxon>
        <taxon>Mycobacteriales</taxon>
        <taxon>Corynebacteriaceae</taxon>
        <taxon>Corynebacterium</taxon>
    </lineage>
</organism>
<accession>A0ABU2B8G8</accession>
<name>A0ABU2B8G8_9CORY</name>
<proteinExistence type="predicted"/>
<dbReference type="InterPro" id="IPR046348">
    <property type="entry name" value="SIS_dom_sf"/>
</dbReference>